<evidence type="ECO:0000259" key="8">
    <source>
        <dbReference type="PROSITE" id="PS50850"/>
    </source>
</evidence>
<organism evidence="9 10">
    <name type="scientific">Nakamurella flava</name>
    <dbReference type="NCBI Taxonomy" id="2576308"/>
    <lineage>
        <taxon>Bacteria</taxon>
        <taxon>Bacillati</taxon>
        <taxon>Actinomycetota</taxon>
        <taxon>Actinomycetes</taxon>
        <taxon>Nakamurellales</taxon>
        <taxon>Nakamurellaceae</taxon>
        <taxon>Nakamurella</taxon>
    </lineage>
</organism>
<keyword evidence="6 7" id="KW-0472">Membrane</keyword>
<comment type="subcellular location">
    <subcellularLocation>
        <location evidence="1">Cell membrane</location>
        <topology evidence="1">Multi-pass membrane protein</topology>
    </subcellularLocation>
</comment>
<dbReference type="GO" id="GO:0005886">
    <property type="term" value="C:plasma membrane"/>
    <property type="evidence" value="ECO:0007669"/>
    <property type="project" value="UniProtKB-SubCell"/>
</dbReference>
<keyword evidence="5 7" id="KW-1133">Transmembrane helix</keyword>
<dbReference type="InterPro" id="IPR011701">
    <property type="entry name" value="MFS"/>
</dbReference>
<accession>A0A4U6QKQ9</accession>
<dbReference type="GO" id="GO:0022857">
    <property type="term" value="F:transmembrane transporter activity"/>
    <property type="evidence" value="ECO:0007669"/>
    <property type="project" value="InterPro"/>
</dbReference>
<evidence type="ECO:0000256" key="6">
    <source>
        <dbReference type="ARBA" id="ARBA00023136"/>
    </source>
</evidence>
<evidence type="ECO:0000256" key="3">
    <source>
        <dbReference type="ARBA" id="ARBA00022475"/>
    </source>
</evidence>
<evidence type="ECO:0000256" key="7">
    <source>
        <dbReference type="SAM" id="Phobius"/>
    </source>
</evidence>
<feature type="transmembrane region" description="Helical" evidence="7">
    <location>
        <begin position="86"/>
        <end position="106"/>
    </location>
</feature>
<gene>
    <name evidence="9" type="ORF">FDO65_04480</name>
</gene>
<feature type="transmembrane region" description="Helical" evidence="7">
    <location>
        <begin position="369"/>
        <end position="394"/>
    </location>
</feature>
<dbReference type="PANTHER" id="PTHR23517:SF3">
    <property type="entry name" value="INTEGRAL MEMBRANE TRANSPORT PROTEIN"/>
    <property type="match status" value="1"/>
</dbReference>
<dbReference type="InterPro" id="IPR050171">
    <property type="entry name" value="MFS_Transporters"/>
</dbReference>
<comment type="caution">
    <text evidence="9">The sequence shown here is derived from an EMBL/GenBank/DDBJ whole genome shotgun (WGS) entry which is preliminary data.</text>
</comment>
<evidence type="ECO:0000256" key="5">
    <source>
        <dbReference type="ARBA" id="ARBA00022989"/>
    </source>
</evidence>
<dbReference type="InterPro" id="IPR020846">
    <property type="entry name" value="MFS_dom"/>
</dbReference>
<keyword evidence="2" id="KW-0813">Transport</keyword>
<dbReference type="RefSeq" id="WP_137448224.1">
    <property type="nucleotide sequence ID" value="NZ_SZZH01000001.1"/>
</dbReference>
<dbReference type="Proteomes" id="UP000306985">
    <property type="component" value="Unassembled WGS sequence"/>
</dbReference>
<evidence type="ECO:0000256" key="4">
    <source>
        <dbReference type="ARBA" id="ARBA00022692"/>
    </source>
</evidence>
<sequence>MSAHPDPQGPDPDLSLWSLAPGAFIPPAVFAVGQGAIAPVVVVSAAQLGASPAAAALVVASAGLGQIVADVPAGAIVHRFGERRTMVAAAGLTILALFGCIVAPSLGLFTVAIFLTGVGTAVWLLARQAYLTAVVPFRLRARAMSTLGGVFRIGLFVGPFIGGGAIALFGTDGAYWVHIVAAVLAVGVLLCARDLSEPVAAGAITQRPSLVGTVRDNRPVLATLGVGVLIVSAVRAARQVALPLWGQQLGLSPATISVIFGISGAIDMLLFYPAGSIMDRRGRTWVGVPSMLVLGVALLALPFTTGVASMIIVGLVLGIGNGLSAGIVMTLGADLAPPDRRAVFLGVWRVFADTGGGVGPFVIAGVTAVATVGVGIGAMGVVGLLGAGWLGYWLPRRGEPRRG</sequence>
<dbReference type="EMBL" id="SZZH01000001">
    <property type="protein sequence ID" value="TKV60921.1"/>
    <property type="molecule type" value="Genomic_DNA"/>
</dbReference>
<keyword evidence="10" id="KW-1185">Reference proteome</keyword>
<evidence type="ECO:0000256" key="1">
    <source>
        <dbReference type="ARBA" id="ARBA00004651"/>
    </source>
</evidence>
<feature type="domain" description="Major facilitator superfamily (MFS) profile" evidence="8">
    <location>
        <begin position="15"/>
        <end position="398"/>
    </location>
</feature>
<feature type="transmembrane region" description="Helical" evidence="7">
    <location>
        <begin position="149"/>
        <end position="169"/>
    </location>
</feature>
<reference evidence="9 10" key="1">
    <citation type="submission" date="2019-05" db="EMBL/GenBank/DDBJ databases">
        <title>Nakamurella sp. N5BH11, whole genome shotgun sequence.</title>
        <authorList>
            <person name="Tuo L."/>
        </authorList>
    </citation>
    <scope>NUCLEOTIDE SEQUENCE [LARGE SCALE GENOMIC DNA]</scope>
    <source>
        <strain evidence="9 10">N5BH11</strain>
    </source>
</reference>
<dbReference type="Pfam" id="PF07690">
    <property type="entry name" value="MFS_1"/>
    <property type="match status" value="1"/>
</dbReference>
<feature type="transmembrane region" description="Helical" evidence="7">
    <location>
        <begin position="220"/>
        <end position="237"/>
    </location>
</feature>
<name>A0A4U6QKQ9_9ACTN</name>
<dbReference type="Gene3D" id="1.20.1250.20">
    <property type="entry name" value="MFS general substrate transporter like domains"/>
    <property type="match status" value="2"/>
</dbReference>
<dbReference type="InterPro" id="IPR036259">
    <property type="entry name" value="MFS_trans_sf"/>
</dbReference>
<protein>
    <submittedName>
        <fullName evidence="9">MFS transporter</fullName>
    </submittedName>
</protein>
<proteinExistence type="predicted"/>
<evidence type="ECO:0000313" key="9">
    <source>
        <dbReference type="EMBL" id="TKV60921.1"/>
    </source>
</evidence>
<dbReference type="PANTHER" id="PTHR23517">
    <property type="entry name" value="RESISTANCE PROTEIN MDTM, PUTATIVE-RELATED-RELATED"/>
    <property type="match status" value="1"/>
</dbReference>
<evidence type="ECO:0000313" key="10">
    <source>
        <dbReference type="Proteomes" id="UP000306985"/>
    </source>
</evidence>
<feature type="transmembrane region" description="Helical" evidence="7">
    <location>
        <begin position="307"/>
        <end position="331"/>
    </location>
</feature>
<dbReference type="AlphaFoldDB" id="A0A4U6QKQ9"/>
<evidence type="ECO:0000256" key="2">
    <source>
        <dbReference type="ARBA" id="ARBA00022448"/>
    </source>
</evidence>
<dbReference type="CDD" id="cd17325">
    <property type="entry name" value="MFS_MdtG_SLC18_like"/>
    <property type="match status" value="1"/>
</dbReference>
<keyword evidence="3" id="KW-1003">Cell membrane</keyword>
<dbReference type="SUPFAM" id="SSF103473">
    <property type="entry name" value="MFS general substrate transporter"/>
    <property type="match status" value="1"/>
</dbReference>
<feature type="transmembrane region" description="Helical" evidence="7">
    <location>
        <begin position="175"/>
        <end position="192"/>
    </location>
</feature>
<feature type="transmembrane region" description="Helical" evidence="7">
    <location>
        <begin position="343"/>
        <end position="363"/>
    </location>
</feature>
<feature type="transmembrane region" description="Helical" evidence="7">
    <location>
        <begin position="249"/>
        <end position="272"/>
    </location>
</feature>
<dbReference type="OrthoDB" id="3285241at2"/>
<dbReference type="PROSITE" id="PS50850">
    <property type="entry name" value="MFS"/>
    <property type="match status" value="1"/>
</dbReference>
<keyword evidence="4 7" id="KW-0812">Transmembrane</keyword>
<feature type="transmembrane region" description="Helical" evidence="7">
    <location>
        <begin position="284"/>
        <end position="301"/>
    </location>
</feature>